<feature type="transmembrane region" description="Helical" evidence="1">
    <location>
        <begin position="7"/>
        <end position="26"/>
    </location>
</feature>
<evidence type="ECO:0000313" key="3">
    <source>
        <dbReference type="Proteomes" id="UP000706333"/>
    </source>
</evidence>
<comment type="caution">
    <text evidence="2">The sequence shown here is derived from an EMBL/GenBank/DDBJ whole genome shotgun (WGS) entry which is preliminary data.</text>
</comment>
<name>A0A934TIE1_9RHOB</name>
<organism evidence="2 3">
    <name type="scientific">Rhodobaculum claviforme</name>
    <dbReference type="NCBI Taxonomy" id="1549854"/>
    <lineage>
        <taxon>Bacteria</taxon>
        <taxon>Pseudomonadati</taxon>
        <taxon>Pseudomonadota</taxon>
        <taxon>Alphaproteobacteria</taxon>
        <taxon>Rhodobacterales</taxon>
        <taxon>Paracoccaceae</taxon>
        <taxon>Rhodobaculum</taxon>
    </lineage>
</organism>
<sequence>MRDDPLLGMIVLMVIALGGFAIWSGLTWLGAQPPHLEVVTARGETVLLFGQGAYRLNPEFMALAFRAQDWVMLVALAMAGWSVVAMRGPRGFAVLLLALGYIFYGYSTLAFAAELDWLMPVHAAIFTLTLFALWRAGSDARAGFERITLPRGPVVAYLLLAGLGTAAAWGPPLLSDLSVGQEGQFFDTRTTQAGHVLRLALLMPLCLVAAGLVLRRNALGHVIALPLIGCLLLLFPARIAATVFQAQAGIEFTVAEWVGPIVGFAVIGLLAVWVLRLYLVALRQAPVMAATPEAA</sequence>
<reference evidence="2" key="2">
    <citation type="journal article" date="2020" name="Microorganisms">
        <title>Osmotic Adaptation and Compatible Solute Biosynthesis of Phototrophic Bacteria as Revealed from Genome Analyses.</title>
        <authorList>
            <person name="Imhoff J.F."/>
            <person name="Rahn T."/>
            <person name="Kunzel S."/>
            <person name="Keller A."/>
            <person name="Neulinger S.C."/>
        </authorList>
    </citation>
    <scope>NUCLEOTIDE SEQUENCE</scope>
    <source>
        <strain evidence="2">LMG 28126</strain>
    </source>
</reference>
<dbReference type="Proteomes" id="UP000706333">
    <property type="component" value="Unassembled WGS sequence"/>
</dbReference>
<feature type="transmembrane region" description="Helical" evidence="1">
    <location>
        <begin position="195"/>
        <end position="214"/>
    </location>
</feature>
<protein>
    <submittedName>
        <fullName evidence="2">Uncharacterized protein</fullName>
    </submittedName>
</protein>
<feature type="transmembrane region" description="Helical" evidence="1">
    <location>
        <begin position="221"/>
        <end position="241"/>
    </location>
</feature>
<dbReference type="EMBL" id="NHSD01000091">
    <property type="protein sequence ID" value="MBK5926066.1"/>
    <property type="molecule type" value="Genomic_DNA"/>
</dbReference>
<feature type="transmembrane region" description="Helical" evidence="1">
    <location>
        <begin position="67"/>
        <end position="85"/>
    </location>
</feature>
<dbReference type="AlphaFoldDB" id="A0A934TIE1"/>
<reference evidence="2" key="1">
    <citation type="submission" date="2017-05" db="EMBL/GenBank/DDBJ databases">
        <authorList>
            <person name="Imhoff J.F."/>
            <person name="Rahn T."/>
            <person name="Kuenzel S."/>
            <person name="Neulinger S.C."/>
        </authorList>
    </citation>
    <scope>NUCLEOTIDE SEQUENCE</scope>
    <source>
        <strain evidence="2">LMG 28126</strain>
    </source>
</reference>
<feature type="transmembrane region" description="Helical" evidence="1">
    <location>
        <begin position="154"/>
        <end position="175"/>
    </location>
</feature>
<keyword evidence="1" id="KW-0812">Transmembrane</keyword>
<feature type="transmembrane region" description="Helical" evidence="1">
    <location>
        <begin position="117"/>
        <end position="134"/>
    </location>
</feature>
<proteinExistence type="predicted"/>
<accession>A0A934TIE1</accession>
<keyword evidence="3" id="KW-1185">Reference proteome</keyword>
<gene>
    <name evidence="2" type="ORF">CCR87_01625</name>
</gene>
<feature type="transmembrane region" description="Helical" evidence="1">
    <location>
        <begin position="261"/>
        <end position="279"/>
    </location>
</feature>
<feature type="transmembrane region" description="Helical" evidence="1">
    <location>
        <begin position="92"/>
        <end position="111"/>
    </location>
</feature>
<evidence type="ECO:0000256" key="1">
    <source>
        <dbReference type="SAM" id="Phobius"/>
    </source>
</evidence>
<keyword evidence="1" id="KW-0472">Membrane</keyword>
<evidence type="ECO:0000313" key="2">
    <source>
        <dbReference type="EMBL" id="MBK5926066.1"/>
    </source>
</evidence>
<keyword evidence="1" id="KW-1133">Transmembrane helix</keyword>